<comment type="similarity">
    <text evidence="3">Belongs to the acetyltransferase family. RimJ subfamily.</text>
</comment>
<evidence type="ECO:0000313" key="6">
    <source>
        <dbReference type="Proteomes" id="UP001158045"/>
    </source>
</evidence>
<name>A0ABT6NGN1_9FIRM</name>
<gene>
    <name evidence="5" type="ORF">QE109_15650</name>
</gene>
<evidence type="ECO:0000259" key="4">
    <source>
        <dbReference type="PROSITE" id="PS51186"/>
    </source>
</evidence>
<protein>
    <submittedName>
        <fullName evidence="5">GNAT family N-acetyltransferase</fullName>
    </submittedName>
</protein>
<dbReference type="SUPFAM" id="SSF55729">
    <property type="entry name" value="Acyl-CoA N-acyltransferases (Nat)"/>
    <property type="match status" value="1"/>
</dbReference>
<feature type="domain" description="N-acetyltransferase" evidence="4">
    <location>
        <begin position="17"/>
        <end position="179"/>
    </location>
</feature>
<comment type="caution">
    <text evidence="5">The sequence shown here is derived from an EMBL/GenBank/DDBJ whole genome shotgun (WGS) entry which is preliminary data.</text>
</comment>
<evidence type="ECO:0000256" key="2">
    <source>
        <dbReference type="ARBA" id="ARBA00023315"/>
    </source>
</evidence>
<dbReference type="PANTHER" id="PTHR43792:SF8">
    <property type="entry name" value="[RIBOSOMAL PROTEIN US5]-ALANINE N-ACETYLTRANSFERASE"/>
    <property type="match status" value="1"/>
</dbReference>
<reference evidence="5 6" key="1">
    <citation type="submission" date="2023-04" db="EMBL/GenBank/DDBJ databases">
        <title>Fusibacter bizertensis strain WBS, isolated from littoral bottom sediments of the Arctic seas - biochemical and genomic analysis.</title>
        <authorList>
            <person name="Brioukhanov A.L."/>
        </authorList>
    </citation>
    <scope>NUCLEOTIDE SEQUENCE [LARGE SCALE GENOMIC DNA]</scope>
    <source>
        <strain evidence="5 6">WBS</strain>
    </source>
</reference>
<dbReference type="EMBL" id="JARYZI010000013">
    <property type="protein sequence ID" value="MDH8679594.1"/>
    <property type="molecule type" value="Genomic_DNA"/>
</dbReference>
<evidence type="ECO:0000313" key="5">
    <source>
        <dbReference type="EMBL" id="MDH8679594.1"/>
    </source>
</evidence>
<organism evidence="5 6">
    <name type="scientific">Fusibacter bizertensis</name>
    <dbReference type="NCBI Taxonomy" id="1488331"/>
    <lineage>
        <taxon>Bacteria</taxon>
        <taxon>Bacillati</taxon>
        <taxon>Bacillota</taxon>
        <taxon>Clostridia</taxon>
        <taxon>Eubacteriales</taxon>
        <taxon>Eubacteriales Family XII. Incertae Sedis</taxon>
        <taxon>Fusibacter</taxon>
    </lineage>
</organism>
<dbReference type="InterPro" id="IPR016181">
    <property type="entry name" value="Acyl_CoA_acyltransferase"/>
</dbReference>
<evidence type="ECO:0000256" key="1">
    <source>
        <dbReference type="ARBA" id="ARBA00022679"/>
    </source>
</evidence>
<dbReference type="InterPro" id="IPR051531">
    <property type="entry name" value="N-acetyltransferase"/>
</dbReference>
<dbReference type="Proteomes" id="UP001158045">
    <property type="component" value="Unassembled WGS sequence"/>
</dbReference>
<evidence type="ECO:0000256" key="3">
    <source>
        <dbReference type="ARBA" id="ARBA00038502"/>
    </source>
</evidence>
<proteinExistence type="inferred from homology"/>
<dbReference type="PANTHER" id="PTHR43792">
    <property type="entry name" value="GNAT FAMILY, PUTATIVE (AFU_ORTHOLOGUE AFUA_3G00765)-RELATED-RELATED"/>
    <property type="match status" value="1"/>
</dbReference>
<dbReference type="InterPro" id="IPR000182">
    <property type="entry name" value="GNAT_dom"/>
</dbReference>
<sequence length="183" mass="21625">MKLENLFDENIIKIDQYILTHLNSADVPSIYEIYKDPRCTEFQALKSMHDISDASHYLDNTRLHISKRYFMKWAIREISSHELIGLFSVHHLDLINHTCQFGYILNPRYWHMGIMSKVLSHMTSALLDEHAFHRIELNIHPDNSASIHVATRCGYEREGLKKQCAFNPTSHTYEDRYLYSKLR</sequence>
<keyword evidence="2" id="KW-0012">Acyltransferase</keyword>
<dbReference type="Pfam" id="PF13302">
    <property type="entry name" value="Acetyltransf_3"/>
    <property type="match status" value="1"/>
</dbReference>
<accession>A0ABT6NGN1</accession>
<keyword evidence="6" id="KW-1185">Reference proteome</keyword>
<dbReference type="RefSeq" id="WP_281095490.1">
    <property type="nucleotide sequence ID" value="NZ_JARYZI010000013.1"/>
</dbReference>
<dbReference type="PROSITE" id="PS51186">
    <property type="entry name" value="GNAT"/>
    <property type="match status" value="1"/>
</dbReference>
<keyword evidence="1" id="KW-0808">Transferase</keyword>
<dbReference type="Gene3D" id="3.40.630.30">
    <property type="match status" value="1"/>
</dbReference>